<dbReference type="InterPro" id="IPR008397">
    <property type="entry name" value="Alginate_lyase_dom"/>
</dbReference>
<sequence length="472" mass="52786">MFHDSFRSTLLLTLLTIYCVQVRAASSYINDFVDPKFIAAKQFDIRTNWAGITILRWATEFSKKGPWSVTNSTVIPPSGDRHDYMSWMSNAWPNCTAVNNATLTEDNRWKLCPYVHRNEVNPDTVKVNAASKYAFNQLADAVLYNSIASVIARVNNDMHARNAVSHLQTWFLDPERRMNPNLNYAQMKRGPKGQLGHYGGIMELRAFVKIASGISILRESRNSIYTPVIDQGMIEWCNQYLRWLRTSVQGVRESSSLNYHSTFYSAQLAALKLIVNDRQGAINTIDTFFHDKFMAQIDSTGEQPLEQNIPQAQRHRTSNLAALVSLVRMAKYANPLSGSYWNVTTSQGGTIQSALDFAMIQAANLNNITDRSGDIRHLEPLVAAVASTFGDPDKKYETFLSQADPTYARKPYFFWNQPLSGGPSEDHDRMNGTGRPRALNGSSRLIGIGQGALVLVGLSSVLLVAMELVLST</sequence>
<reference evidence="6" key="1">
    <citation type="journal article" date="2021" name="Genome Biol. Evol.">
        <title>The assembled and annotated genome of the fairy-ring fungus Marasmius oreades.</title>
        <authorList>
            <person name="Hiltunen M."/>
            <person name="Ament-Velasquez S.L."/>
            <person name="Johannesson H."/>
        </authorList>
    </citation>
    <scope>NUCLEOTIDE SEQUENCE</scope>
    <source>
        <strain evidence="6">03SP1</strain>
    </source>
</reference>
<protein>
    <recommendedName>
        <fullName evidence="5">Alginate lyase domain-containing protein</fullName>
    </recommendedName>
</protein>
<dbReference type="Pfam" id="PF05426">
    <property type="entry name" value="Alginate_lyase"/>
    <property type="match status" value="1"/>
</dbReference>
<dbReference type="KEGG" id="more:E1B28_004884"/>
<dbReference type="OrthoDB" id="63533at2759"/>
<keyword evidence="3" id="KW-1133">Transmembrane helix</keyword>
<feature type="transmembrane region" description="Helical" evidence="3">
    <location>
        <begin position="445"/>
        <end position="470"/>
    </location>
</feature>
<evidence type="ECO:0000259" key="5">
    <source>
        <dbReference type="Pfam" id="PF05426"/>
    </source>
</evidence>
<dbReference type="Proteomes" id="UP001049176">
    <property type="component" value="Chromosome 2"/>
</dbReference>
<keyword evidence="3" id="KW-0472">Membrane</keyword>
<evidence type="ECO:0000256" key="3">
    <source>
        <dbReference type="SAM" id="Phobius"/>
    </source>
</evidence>
<keyword evidence="2" id="KW-0456">Lyase</keyword>
<comment type="caution">
    <text evidence="6">The sequence shown here is derived from an EMBL/GenBank/DDBJ whole genome shotgun (WGS) entry which is preliminary data.</text>
</comment>
<dbReference type="GeneID" id="66073960"/>
<dbReference type="InterPro" id="IPR008929">
    <property type="entry name" value="Chondroitin_lyas"/>
</dbReference>
<dbReference type="AlphaFoldDB" id="A0A9P8ADQ1"/>
<proteinExistence type="predicted"/>
<evidence type="ECO:0000313" key="6">
    <source>
        <dbReference type="EMBL" id="KAG7097545.1"/>
    </source>
</evidence>
<dbReference type="GO" id="GO:0016829">
    <property type="term" value="F:lyase activity"/>
    <property type="evidence" value="ECO:0007669"/>
    <property type="project" value="UniProtKB-KW"/>
</dbReference>
<gene>
    <name evidence="6" type="ORF">E1B28_004884</name>
</gene>
<feature type="domain" description="Alginate lyase" evidence="5">
    <location>
        <begin position="69"/>
        <end position="363"/>
    </location>
</feature>
<dbReference type="EMBL" id="CM032182">
    <property type="protein sequence ID" value="KAG7097545.1"/>
    <property type="molecule type" value="Genomic_DNA"/>
</dbReference>
<feature type="chain" id="PRO_5040444096" description="Alginate lyase domain-containing protein" evidence="4">
    <location>
        <begin position="25"/>
        <end position="472"/>
    </location>
</feature>
<evidence type="ECO:0000256" key="2">
    <source>
        <dbReference type="ARBA" id="ARBA00023239"/>
    </source>
</evidence>
<dbReference type="RefSeq" id="XP_043014015.1">
    <property type="nucleotide sequence ID" value="XM_043149409.1"/>
</dbReference>
<evidence type="ECO:0000256" key="4">
    <source>
        <dbReference type="SAM" id="SignalP"/>
    </source>
</evidence>
<evidence type="ECO:0000256" key="1">
    <source>
        <dbReference type="ARBA" id="ARBA00022729"/>
    </source>
</evidence>
<keyword evidence="1 4" id="KW-0732">Signal</keyword>
<dbReference type="SUPFAM" id="SSF48230">
    <property type="entry name" value="Chondroitin AC/alginate lyase"/>
    <property type="match status" value="1"/>
</dbReference>
<evidence type="ECO:0000313" key="7">
    <source>
        <dbReference type="Proteomes" id="UP001049176"/>
    </source>
</evidence>
<name>A0A9P8ADQ1_9AGAR</name>
<feature type="signal peptide" evidence="4">
    <location>
        <begin position="1"/>
        <end position="24"/>
    </location>
</feature>
<organism evidence="6 7">
    <name type="scientific">Marasmius oreades</name>
    <name type="common">fairy-ring Marasmius</name>
    <dbReference type="NCBI Taxonomy" id="181124"/>
    <lineage>
        <taxon>Eukaryota</taxon>
        <taxon>Fungi</taxon>
        <taxon>Dikarya</taxon>
        <taxon>Basidiomycota</taxon>
        <taxon>Agaricomycotina</taxon>
        <taxon>Agaricomycetes</taxon>
        <taxon>Agaricomycetidae</taxon>
        <taxon>Agaricales</taxon>
        <taxon>Marasmiineae</taxon>
        <taxon>Marasmiaceae</taxon>
        <taxon>Marasmius</taxon>
    </lineage>
</organism>
<keyword evidence="3" id="KW-0812">Transmembrane</keyword>
<dbReference type="Gene3D" id="1.50.10.100">
    <property type="entry name" value="Chondroitin AC/alginate lyase"/>
    <property type="match status" value="1"/>
</dbReference>
<accession>A0A9P8ADQ1</accession>
<dbReference type="GO" id="GO:0042597">
    <property type="term" value="C:periplasmic space"/>
    <property type="evidence" value="ECO:0007669"/>
    <property type="project" value="InterPro"/>
</dbReference>
<keyword evidence="7" id="KW-1185">Reference proteome</keyword>